<organism evidence="1 2">
    <name type="scientific">Caldisericum exile</name>
    <dbReference type="NCBI Taxonomy" id="693075"/>
    <lineage>
        <taxon>Bacteria</taxon>
        <taxon>Pseudomonadati</taxon>
        <taxon>Caldisericota/Cryosericota group</taxon>
        <taxon>Caldisericota</taxon>
        <taxon>Caldisericia</taxon>
        <taxon>Caldisericales</taxon>
        <taxon>Caldisericaceae</taxon>
        <taxon>Caldisericum</taxon>
    </lineage>
</organism>
<dbReference type="AlphaFoldDB" id="A0A2J6X4M5"/>
<proteinExistence type="predicted"/>
<sequence>MRKGYILIVTTFIIAAMLTGLLYATNIWMRTHSTELSEITQREIALYVAQYGINEMIYNLNVGVTYTNGQSISGTTPSGYQYTATYYTNDTFGGVAYIKGVGTAGNFTRTVYASITRGTYEAFKYCLYTSNGEFAKTNSNAPNTITMNNPIYGLTYNTSSALVPEPDFNQYTNPNNYPPNTFIPINTKKNYNFTVFNYKDKVVFINYTGKNPNGTLTVDFGDPSATSINITIITNFPIVNFIHLGTNSSGNSGRNFTWNSVSYNSTTKYPVFIHKPTLTSRSSVNLNLDYQGNDGKTFTINGLFYSNSNVSIAYGGSYWGFVDFKASLFAKSLTTDWDYLETDDINGDGRITTETIFDYTVDSYKYPPPYFNVFTGSSYLVPSYREEY</sequence>
<comment type="caution">
    <text evidence="1">The sequence shown here is derived from an EMBL/GenBank/DDBJ whole genome shotgun (WGS) entry which is preliminary data.</text>
</comment>
<evidence type="ECO:0000313" key="2">
    <source>
        <dbReference type="Proteomes" id="UP000236910"/>
    </source>
</evidence>
<reference evidence="1 2" key="1">
    <citation type="submission" date="2018-01" db="EMBL/GenBank/DDBJ databases">
        <title>Metagenomic assembled genomes from two thermal pools in the Uzon Caldera, Kamchatka, Russia.</title>
        <authorList>
            <person name="Wilkins L."/>
            <person name="Ettinger C."/>
        </authorList>
    </citation>
    <scope>NUCLEOTIDE SEQUENCE [LARGE SCALE GENOMIC DNA]</scope>
    <source>
        <strain evidence="1">ARK-10</strain>
    </source>
</reference>
<protein>
    <submittedName>
        <fullName evidence="1">Uncharacterized protein</fullName>
    </submittedName>
</protein>
<name>A0A2J6X4M5_9BACT</name>
<accession>A0A2J6X4M5</accession>
<gene>
    <name evidence="1" type="ORF">C0175_05655</name>
</gene>
<dbReference type="EMBL" id="PNIX01000325">
    <property type="protein sequence ID" value="PMP81327.1"/>
    <property type="molecule type" value="Genomic_DNA"/>
</dbReference>
<dbReference type="Proteomes" id="UP000236910">
    <property type="component" value="Unassembled WGS sequence"/>
</dbReference>
<evidence type="ECO:0000313" key="1">
    <source>
        <dbReference type="EMBL" id="PMP81327.1"/>
    </source>
</evidence>